<evidence type="ECO:0000256" key="1">
    <source>
        <dbReference type="ARBA" id="ARBA00022737"/>
    </source>
</evidence>
<dbReference type="AlphaFoldDB" id="A0A382Z877"/>
<sequence length="67" mass="7583">MILKKQIYFLVLLITIIGCSSNVPIYKGEKKDGNKHGQGKITYPDGSEYIGEFKDDYKDGFGIYSFP</sequence>
<dbReference type="Pfam" id="PF02493">
    <property type="entry name" value="MORN"/>
    <property type="match status" value="2"/>
</dbReference>
<organism evidence="3">
    <name type="scientific">marine metagenome</name>
    <dbReference type="NCBI Taxonomy" id="408172"/>
    <lineage>
        <taxon>unclassified sequences</taxon>
        <taxon>metagenomes</taxon>
        <taxon>ecological metagenomes</taxon>
    </lineage>
</organism>
<dbReference type="PROSITE" id="PS51257">
    <property type="entry name" value="PROKAR_LIPOPROTEIN"/>
    <property type="match status" value="1"/>
</dbReference>
<dbReference type="SUPFAM" id="SSF82185">
    <property type="entry name" value="Histone H3 K4-specific methyltransferase SET7/9 N-terminal domain"/>
    <property type="match status" value="1"/>
</dbReference>
<dbReference type="EMBL" id="UINC01181821">
    <property type="protein sequence ID" value="SVD91717.1"/>
    <property type="molecule type" value="Genomic_DNA"/>
</dbReference>
<keyword evidence="2" id="KW-0812">Transmembrane</keyword>
<dbReference type="InterPro" id="IPR003409">
    <property type="entry name" value="MORN"/>
</dbReference>
<keyword evidence="1" id="KW-0677">Repeat</keyword>
<proteinExistence type="predicted"/>
<evidence type="ECO:0008006" key="4">
    <source>
        <dbReference type="Google" id="ProtNLM"/>
    </source>
</evidence>
<keyword evidence="2" id="KW-0472">Membrane</keyword>
<name>A0A382Z877_9ZZZZ</name>
<dbReference type="PANTHER" id="PTHR23084:SF263">
    <property type="entry name" value="MORN REPEAT-CONTAINING PROTEIN 1"/>
    <property type="match status" value="1"/>
</dbReference>
<reference evidence="3" key="1">
    <citation type="submission" date="2018-05" db="EMBL/GenBank/DDBJ databases">
        <authorList>
            <person name="Lanie J.A."/>
            <person name="Ng W.-L."/>
            <person name="Kazmierczak K.M."/>
            <person name="Andrzejewski T.M."/>
            <person name="Davidsen T.M."/>
            <person name="Wayne K.J."/>
            <person name="Tettelin H."/>
            <person name="Glass J.I."/>
            <person name="Rusch D."/>
            <person name="Podicherti R."/>
            <person name="Tsui H.-C.T."/>
            <person name="Winkler M.E."/>
        </authorList>
    </citation>
    <scope>NUCLEOTIDE SEQUENCE</scope>
</reference>
<dbReference type="Gene3D" id="2.20.110.10">
    <property type="entry name" value="Histone H3 K4-specific methyltransferase SET7/9 N-terminal domain"/>
    <property type="match status" value="1"/>
</dbReference>
<evidence type="ECO:0000313" key="3">
    <source>
        <dbReference type="EMBL" id="SVD91717.1"/>
    </source>
</evidence>
<protein>
    <recommendedName>
        <fullName evidence="4">MORN repeat-containing protein</fullName>
    </recommendedName>
</protein>
<evidence type="ECO:0000256" key="2">
    <source>
        <dbReference type="SAM" id="Phobius"/>
    </source>
</evidence>
<dbReference type="SMART" id="SM00698">
    <property type="entry name" value="MORN"/>
    <property type="match status" value="2"/>
</dbReference>
<accession>A0A382Z877</accession>
<keyword evidence="2" id="KW-1133">Transmembrane helix</keyword>
<gene>
    <name evidence="3" type="ORF">METZ01_LOCUS444571</name>
</gene>
<feature type="non-terminal residue" evidence="3">
    <location>
        <position position="67"/>
    </location>
</feature>
<dbReference type="PANTHER" id="PTHR23084">
    <property type="entry name" value="PHOSPHATIDYLINOSITOL-4-PHOSPHATE 5-KINASE RELATED"/>
    <property type="match status" value="1"/>
</dbReference>
<feature type="transmembrane region" description="Helical" evidence="2">
    <location>
        <begin position="6"/>
        <end position="26"/>
    </location>
</feature>